<evidence type="ECO:0000313" key="2">
    <source>
        <dbReference type="EMBL" id="CAE0277744.1"/>
    </source>
</evidence>
<organism evidence="2">
    <name type="scientific">Spumella elongata</name>
    <dbReference type="NCBI Taxonomy" id="89044"/>
    <lineage>
        <taxon>Eukaryota</taxon>
        <taxon>Sar</taxon>
        <taxon>Stramenopiles</taxon>
        <taxon>Ochrophyta</taxon>
        <taxon>Chrysophyceae</taxon>
        <taxon>Chromulinales</taxon>
        <taxon>Chromulinaceae</taxon>
        <taxon>Spumella</taxon>
    </lineage>
</organism>
<accession>A0A7S3GVS0</accession>
<name>A0A7S3GVS0_9STRA</name>
<dbReference type="EMBL" id="HBIC01013134">
    <property type="protein sequence ID" value="CAE0277744.1"/>
    <property type="molecule type" value="Transcribed_RNA"/>
</dbReference>
<sequence>MNESDDSDDAKDDGGLRAAEGTRVTADLASRMHTLRVAPGARAITPRKRSTMETKPPVDEPMATTPASIQASVPVKKALHPKSGTGKAAHMAVPTTPVRPVINRFKSKVIPVTPKNSEKVPTFTPQVQLKMPPVAGRQSRATPKTAPRRVSRVPGHESSSSSGSSSSNSGSSSTSSSSNGDRSDGSSTSSSSSSGSNSGSSGSDSSSTSSSGSSSDSD</sequence>
<gene>
    <name evidence="2" type="ORF">SELO1098_LOCUS6574</name>
</gene>
<reference evidence="2" key="1">
    <citation type="submission" date="2021-01" db="EMBL/GenBank/DDBJ databases">
        <authorList>
            <person name="Corre E."/>
            <person name="Pelletier E."/>
            <person name="Niang G."/>
            <person name="Scheremetjew M."/>
            <person name="Finn R."/>
            <person name="Kale V."/>
            <person name="Holt S."/>
            <person name="Cochrane G."/>
            <person name="Meng A."/>
            <person name="Brown T."/>
            <person name="Cohen L."/>
        </authorList>
    </citation>
    <scope>NUCLEOTIDE SEQUENCE</scope>
    <source>
        <strain evidence="2">CCAP 955/1</strain>
    </source>
</reference>
<feature type="compositionally biased region" description="Low complexity" evidence="1">
    <location>
        <begin position="158"/>
        <end position="218"/>
    </location>
</feature>
<evidence type="ECO:0000256" key="1">
    <source>
        <dbReference type="SAM" id="MobiDB-lite"/>
    </source>
</evidence>
<feature type="region of interest" description="Disordered" evidence="1">
    <location>
        <begin position="1"/>
        <end position="73"/>
    </location>
</feature>
<feature type="compositionally biased region" description="Acidic residues" evidence="1">
    <location>
        <begin position="1"/>
        <end position="11"/>
    </location>
</feature>
<protein>
    <submittedName>
        <fullName evidence="2">Uncharacterized protein</fullName>
    </submittedName>
</protein>
<feature type="region of interest" description="Disordered" evidence="1">
    <location>
        <begin position="113"/>
        <end position="218"/>
    </location>
</feature>
<dbReference type="AlphaFoldDB" id="A0A7S3GVS0"/>
<proteinExistence type="predicted"/>